<dbReference type="Pfam" id="PF00078">
    <property type="entry name" value="RVT_1"/>
    <property type="match status" value="1"/>
</dbReference>
<dbReference type="EC" id="3.1.26.4" evidence="2"/>
<evidence type="ECO:0000313" key="5">
    <source>
        <dbReference type="Proteomes" id="UP001274896"/>
    </source>
</evidence>
<organism evidence="4 5">
    <name type="scientific">Hemibagrus guttatus</name>
    <dbReference type="NCBI Taxonomy" id="175788"/>
    <lineage>
        <taxon>Eukaryota</taxon>
        <taxon>Metazoa</taxon>
        <taxon>Chordata</taxon>
        <taxon>Craniata</taxon>
        <taxon>Vertebrata</taxon>
        <taxon>Euteleostomi</taxon>
        <taxon>Actinopterygii</taxon>
        <taxon>Neopterygii</taxon>
        <taxon>Teleostei</taxon>
        <taxon>Ostariophysi</taxon>
        <taxon>Siluriformes</taxon>
        <taxon>Bagridae</taxon>
        <taxon>Hemibagrus</taxon>
    </lineage>
</organism>
<dbReference type="Gene3D" id="3.30.70.270">
    <property type="match status" value="1"/>
</dbReference>
<dbReference type="Proteomes" id="UP001274896">
    <property type="component" value="Unassembled WGS sequence"/>
</dbReference>
<proteinExistence type="inferred from homology"/>
<feature type="domain" description="Reverse transcriptase" evidence="3">
    <location>
        <begin position="1"/>
        <end position="148"/>
    </location>
</feature>
<evidence type="ECO:0000313" key="4">
    <source>
        <dbReference type="EMBL" id="KAK3535130.1"/>
    </source>
</evidence>
<accession>A0AAE0QWL2</accession>
<dbReference type="EMBL" id="JAUCMX010000009">
    <property type="protein sequence ID" value="KAK3535130.1"/>
    <property type="molecule type" value="Genomic_DNA"/>
</dbReference>
<comment type="caution">
    <text evidence="4">The sequence shown here is derived from an EMBL/GenBank/DDBJ whole genome shotgun (WGS) entry which is preliminary data.</text>
</comment>
<reference evidence="4" key="1">
    <citation type="submission" date="2023-06" db="EMBL/GenBank/DDBJ databases">
        <title>Male Hemibagrus guttatus genome.</title>
        <authorList>
            <person name="Bian C."/>
        </authorList>
    </citation>
    <scope>NUCLEOTIDE SEQUENCE</scope>
    <source>
        <strain evidence="4">Male_cb2023</strain>
        <tissue evidence="4">Muscle</tissue>
    </source>
</reference>
<sequence length="150" mass="17258">MVFLDLEKAFDKVPHELIWHALRSRGVPEVYINWVKLLYHDASSTVRTLIGTSPSFAIRVCVHQGSALSPLMFILCVDVVTADLQWPHPWTLLYADDVFLSDEDQGDVQGQTQQWKTRLGDNGMRLNTKKIWSGDRRLHHRGWRGPEKGH</sequence>
<dbReference type="SUPFAM" id="SSF56672">
    <property type="entry name" value="DNA/RNA polymerases"/>
    <property type="match status" value="1"/>
</dbReference>
<dbReference type="InterPro" id="IPR000477">
    <property type="entry name" value="RT_dom"/>
</dbReference>
<comment type="similarity">
    <text evidence="1">Belongs to the beta type-B retroviral polymerase family. HERV class-II K(HML-2) pol subfamily.</text>
</comment>
<dbReference type="AlphaFoldDB" id="A0AAE0QWL2"/>
<evidence type="ECO:0000256" key="2">
    <source>
        <dbReference type="ARBA" id="ARBA00012180"/>
    </source>
</evidence>
<dbReference type="GO" id="GO:0004523">
    <property type="term" value="F:RNA-DNA hybrid ribonuclease activity"/>
    <property type="evidence" value="ECO:0007669"/>
    <property type="project" value="UniProtKB-EC"/>
</dbReference>
<gene>
    <name evidence="4" type="ORF">QTP70_004786</name>
</gene>
<keyword evidence="5" id="KW-1185">Reference proteome</keyword>
<evidence type="ECO:0000259" key="3">
    <source>
        <dbReference type="PROSITE" id="PS50878"/>
    </source>
</evidence>
<dbReference type="PROSITE" id="PS50878">
    <property type="entry name" value="RT_POL"/>
    <property type="match status" value="1"/>
</dbReference>
<dbReference type="InterPro" id="IPR043502">
    <property type="entry name" value="DNA/RNA_pol_sf"/>
</dbReference>
<protein>
    <recommendedName>
        <fullName evidence="2">ribonuclease H</fullName>
        <ecNumber evidence="2">3.1.26.4</ecNumber>
    </recommendedName>
</protein>
<dbReference type="PANTHER" id="PTHR19446">
    <property type="entry name" value="REVERSE TRANSCRIPTASES"/>
    <property type="match status" value="1"/>
</dbReference>
<dbReference type="InterPro" id="IPR043128">
    <property type="entry name" value="Rev_trsase/Diguanyl_cyclase"/>
</dbReference>
<name>A0AAE0QWL2_9TELE</name>
<evidence type="ECO:0000256" key="1">
    <source>
        <dbReference type="ARBA" id="ARBA00010879"/>
    </source>
</evidence>